<proteinExistence type="predicted"/>
<feature type="transmembrane region" description="Helical" evidence="1">
    <location>
        <begin position="102"/>
        <end position="124"/>
    </location>
</feature>
<keyword evidence="1" id="KW-0472">Membrane</keyword>
<evidence type="ECO:0000313" key="2">
    <source>
        <dbReference type="EMBL" id="PTQ09446.1"/>
    </source>
</evidence>
<dbReference type="EMBL" id="NWBU01000011">
    <property type="protein sequence ID" value="PTQ09446.1"/>
    <property type="molecule type" value="Genomic_DNA"/>
</dbReference>
<evidence type="ECO:0008006" key="4">
    <source>
        <dbReference type="Google" id="ProtNLM"/>
    </source>
</evidence>
<feature type="transmembrane region" description="Helical" evidence="1">
    <location>
        <begin position="166"/>
        <end position="190"/>
    </location>
</feature>
<dbReference type="Proteomes" id="UP000244162">
    <property type="component" value="Unassembled WGS sequence"/>
</dbReference>
<protein>
    <recommendedName>
        <fullName evidence="4">Stage II sporulation protein M</fullName>
    </recommendedName>
</protein>
<keyword evidence="1" id="KW-0812">Transmembrane</keyword>
<accession>A0A2T5FVH6</accession>
<feature type="transmembrane region" description="Helical" evidence="1">
    <location>
        <begin position="227"/>
        <end position="246"/>
    </location>
</feature>
<dbReference type="PANTHER" id="PTHR35337:SF1">
    <property type="entry name" value="SLR1478 PROTEIN"/>
    <property type="match status" value="1"/>
</dbReference>
<name>A0A2T5FVH6_9SPHN</name>
<dbReference type="InterPro" id="IPR002798">
    <property type="entry name" value="SpoIIM-like"/>
</dbReference>
<sequence length="326" mass="34778">MRSFREAHEADWRRLEDIVARAERKSVRSLADEDLFALPLLYRSALSSLSVARDTSLDKALVDYLESLCTRAYMFVYGVRTSPGSRLARFFRRDWPAAIRAIAMETIIVALMMIAGAVAGYLLVRHDPSWFYEIIPAGLADGRDPGASTASLEAALQDDGSANGDALGAFAAFLFTHNAQIAILAFALGFAFGIPTLLLIAYNGIMLGAFLALYVPRGLGPMVGGWLAIHGTTELFAIILAGAAGLRIGRSVMFPGGATRMAAAVRAGQTAATAMAGVVLMLMVAGLLEGIGRQTITTMPVRYLIGAAALAGWCVYYYLVGRGAND</sequence>
<gene>
    <name evidence="2" type="ORF">CLG96_14645</name>
</gene>
<dbReference type="PANTHER" id="PTHR35337">
    <property type="entry name" value="SLR1478 PROTEIN"/>
    <property type="match status" value="1"/>
</dbReference>
<organism evidence="2 3">
    <name type="scientific">Sphingomonas oleivorans</name>
    <dbReference type="NCBI Taxonomy" id="1735121"/>
    <lineage>
        <taxon>Bacteria</taxon>
        <taxon>Pseudomonadati</taxon>
        <taxon>Pseudomonadota</taxon>
        <taxon>Alphaproteobacteria</taxon>
        <taxon>Sphingomonadales</taxon>
        <taxon>Sphingomonadaceae</taxon>
        <taxon>Sphingomonas</taxon>
    </lineage>
</organism>
<dbReference type="OrthoDB" id="7699993at2"/>
<evidence type="ECO:0000256" key="1">
    <source>
        <dbReference type="SAM" id="Phobius"/>
    </source>
</evidence>
<reference evidence="2 3" key="1">
    <citation type="submission" date="2017-09" db="EMBL/GenBank/DDBJ databases">
        <title>Sphingomonas panjinensis sp.nov., isolated from oil-contaminated soil.</title>
        <authorList>
            <person name="Wang L."/>
            <person name="Chen L."/>
        </authorList>
    </citation>
    <scope>NUCLEOTIDE SEQUENCE [LARGE SCALE GENOMIC DNA]</scope>
    <source>
        <strain evidence="2 3">FW-11</strain>
    </source>
</reference>
<keyword evidence="1" id="KW-1133">Transmembrane helix</keyword>
<keyword evidence="3" id="KW-1185">Reference proteome</keyword>
<evidence type="ECO:0000313" key="3">
    <source>
        <dbReference type="Proteomes" id="UP000244162"/>
    </source>
</evidence>
<dbReference type="Pfam" id="PF01944">
    <property type="entry name" value="SpoIIM"/>
    <property type="match status" value="1"/>
</dbReference>
<feature type="transmembrane region" description="Helical" evidence="1">
    <location>
        <begin position="300"/>
        <end position="320"/>
    </location>
</feature>
<feature type="transmembrane region" description="Helical" evidence="1">
    <location>
        <begin position="267"/>
        <end position="288"/>
    </location>
</feature>
<comment type="caution">
    <text evidence="2">The sequence shown here is derived from an EMBL/GenBank/DDBJ whole genome shotgun (WGS) entry which is preliminary data.</text>
</comment>
<dbReference type="AlphaFoldDB" id="A0A2T5FVH6"/>
<feature type="transmembrane region" description="Helical" evidence="1">
    <location>
        <begin position="197"/>
        <end position="215"/>
    </location>
</feature>